<dbReference type="Gene3D" id="6.10.110.10">
    <property type="match status" value="1"/>
</dbReference>
<dbReference type="InterPro" id="IPR038213">
    <property type="entry name" value="IFI6/IFI27-like_sf"/>
</dbReference>
<organism evidence="2 3">
    <name type="scientific">Plectosphaerella cucumerina</name>
    <dbReference type="NCBI Taxonomy" id="40658"/>
    <lineage>
        <taxon>Eukaryota</taxon>
        <taxon>Fungi</taxon>
        <taxon>Dikarya</taxon>
        <taxon>Ascomycota</taxon>
        <taxon>Pezizomycotina</taxon>
        <taxon>Sordariomycetes</taxon>
        <taxon>Hypocreomycetidae</taxon>
        <taxon>Glomerellales</taxon>
        <taxon>Plectosphaerellaceae</taxon>
        <taxon>Plectosphaerella</taxon>
    </lineage>
</organism>
<keyword evidence="1" id="KW-1133">Transmembrane helix</keyword>
<dbReference type="AlphaFoldDB" id="A0A8K0X4A3"/>
<gene>
    <name evidence="2" type="ORF">B0T11DRAFT_297116</name>
</gene>
<evidence type="ECO:0000313" key="3">
    <source>
        <dbReference type="Proteomes" id="UP000813385"/>
    </source>
</evidence>
<comment type="caution">
    <text evidence="2">The sequence shown here is derived from an EMBL/GenBank/DDBJ whole genome shotgun (WGS) entry which is preliminary data.</text>
</comment>
<dbReference type="EMBL" id="JAGPXD010000003">
    <property type="protein sequence ID" value="KAH7361545.1"/>
    <property type="molecule type" value="Genomic_DNA"/>
</dbReference>
<keyword evidence="1" id="KW-0472">Membrane</keyword>
<keyword evidence="1" id="KW-0812">Transmembrane</keyword>
<dbReference type="Proteomes" id="UP000813385">
    <property type="component" value="Unassembled WGS sequence"/>
</dbReference>
<evidence type="ECO:0000313" key="2">
    <source>
        <dbReference type="EMBL" id="KAH7361545.1"/>
    </source>
</evidence>
<protein>
    <submittedName>
        <fullName evidence="2">Uncharacterized protein</fullName>
    </submittedName>
</protein>
<evidence type="ECO:0000256" key="1">
    <source>
        <dbReference type="SAM" id="Phobius"/>
    </source>
</evidence>
<reference evidence="2" key="1">
    <citation type="journal article" date="2021" name="Nat. Commun.">
        <title>Genetic determinants of endophytism in the Arabidopsis root mycobiome.</title>
        <authorList>
            <person name="Mesny F."/>
            <person name="Miyauchi S."/>
            <person name="Thiergart T."/>
            <person name="Pickel B."/>
            <person name="Atanasova L."/>
            <person name="Karlsson M."/>
            <person name="Huettel B."/>
            <person name="Barry K.W."/>
            <person name="Haridas S."/>
            <person name="Chen C."/>
            <person name="Bauer D."/>
            <person name="Andreopoulos W."/>
            <person name="Pangilinan J."/>
            <person name="LaButti K."/>
            <person name="Riley R."/>
            <person name="Lipzen A."/>
            <person name="Clum A."/>
            <person name="Drula E."/>
            <person name="Henrissat B."/>
            <person name="Kohler A."/>
            <person name="Grigoriev I.V."/>
            <person name="Martin F.M."/>
            <person name="Hacquard S."/>
        </authorList>
    </citation>
    <scope>NUCLEOTIDE SEQUENCE</scope>
    <source>
        <strain evidence="2">MPI-CAGE-AT-0016</strain>
    </source>
</reference>
<proteinExistence type="predicted"/>
<keyword evidence="3" id="KW-1185">Reference proteome</keyword>
<accession>A0A8K0X4A3</accession>
<name>A0A8K0X4A3_9PEZI</name>
<sequence>MSSTYNGTTEVGFPIDPCTRFAYNFLLAIFGAAHAASFLIPVALGFGPIGVIRGSLAALMQSKVYGAFVPAGSWFSIMTRVGMKWTPSITKYLITTSALETLLKLLEKLSPCK</sequence>
<feature type="transmembrane region" description="Helical" evidence="1">
    <location>
        <begin position="21"/>
        <end position="44"/>
    </location>
</feature>
<dbReference type="OrthoDB" id="4788915at2759"/>
<feature type="transmembrane region" description="Helical" evidence="1">
    <location>
        <begin position="64"/>
        <end position="83"/>
    </location>
</feature>